<feature type="domain" description="Peptidase M56" evidence="6">
    <location>
        <begin position="101"/>
        <end position="294"/>
    </location>
</feature>
<dbReference type="RefSeq" id="WP_394841647.1">
    <property type="nucleotide sequence ID" value="NZ_CP089982.1"/>
</dbReference>
<dbReference type="InterPro" id="IPR001460">
    <property type="entry name" value="PCN-bd_Tpept"/>
</dbReference>
<dbReference type="SUPFAM" id="SSF56601">
    <property type="entry name" value="beta-lactamase/transpeptidase-like"/>
    <property type="match status" value="1"/>
</dbReference>
<comment type="subcellular location">
    <subcellularLocation>
        <location evidence="1">Membrane</location>
    </subcellularLocation>
</comment>
<comment type="similarity">
    <text evidence="2">Belongs to the peptidase M56 family.</text>
</comment>
<feature type="domain" description="Penicillin-binding protein transpeptidase" evidence="5">
    <location>
        <begin position="360"/>
        <end position="611"/>
    </location>
</feature>
<dbReference type="PROSITE" id="PS00018">
    <property type="entry name" value="EF_HAND_1"/>
    <property type="match status" value="1"/>
</dbReference>
<keyword evidence="3 4" id="KW-0472">Membrane</keyword>
<evidence type="ECO:0000313" key="7">
    <source>
        <dbReference type="EMBL" id="WXA91027.1"/>
    </source>
</evidence>
<sequence length="620" mass="64680">MSPGFFVANALRGAVLLGLALVAMPFLRGASAATRRLVLALALGGVLLVPIVSSITPSWHVEAPASVLRGVVIVDPAPVDDPTPVVAAGDAPPVAVHREGARFDVARALACVWALGALLVLVRLGVGLVRTRAIVRRAAESAAWSRTMARAQASMGVRAAVRVTEELDAPAVTGLFAPVVLVPGGSEQWSEERRHAVLLHELAHVRQRDCLVHAMAQLACAVHWFDPLVWMAVRRLRVERELAADDAVLVAGARASAYAEDLLAIAGAGASRAAPSFALGMAERSQLVARVTAIVAAARARRPPSRFRAGILAGGVAVSVVAVAAAAPAEPAPSSLDPSLQAIADEELDRAMAEWHAQGGTVLALDPSTGEILANASRSARSSYVPGSTFKAITLAAALEEGALSPDERIDCARHDGGIYDGDSNGVLSIPEMLAVSSNIGIAKIYDRIGPDHFDRWLRAFHFDAPARIERGPAMGVGGAGTATPLQLAAAYATLANDGVYIAPTSTRRKGPVPRERVVRPETAHTVLSLLQRAVNHPRATSKLARIDGVPMAGKTGTSVWSLPDGTEAFYASFVGVVPADAPRAVILVGIEQARQGESGGKVAAPVFARVASRWLRGAR</sequence>
<dbReference type="InterPro" id="IPR008756">
    <property type="entry name" value="Peptidase_M56"/>
</dbReference>
<proteinExistence type="inferred from homology"/>
<gene>
    <name evidence="7" type="ORF">LZC95_31810</name>
</gene>
<protein>
    <submittedName>
        <fullName evidence="7">Serine hydrolase</fullName>
    </submittedName>
</protein>
<evidence type="ECO:0000313" key="8">
    <source>
        <dbReference type="Proteomes" id="UP001379533"/>
    </source>
</evidence>
<dbReference type="GO" id="GO:0016787">
    <property type="term" value="F:hydrolase activity"/>
    <property type="evidence" value="ECO:0007669"/>
    <property type="project" value="UniProtKB-KW"/>
</dbReference>
<feature type="transmembrane region" description="Helical" evidence="4">
    <location>
        <begin position="105"/>
        <end position="126"/>
    </location>
</feature>
<evidence type="ECO:0000259" key="6">
    <source>
        <dbReference type="Pfam" id="PF05569"/>
    </source>
</evidence>
<evidence type="ECO:0000256" key="1">
    <source>
        <dbReference type="ARBA" id="ARBA00004370"/>
    </source>
</evidence>
<feature type="transmembrane region" description="Helical" evidence="4">
    <location>
        <begin position="309"/>
        <end position="329"/>
    </location>
</feature>
<dbReference type="EMBL" id="CP089982">
    <property type="protein sequence ID" value="WXA91027.1"/>
    <property type="molecule type" value="Genomic_DNA"/>
</dbReference>
<organism evidence="7 8">
    <name type="scientific">Pendulispora brunnea</name>
    <dbReference type="NCBI Taxonomy" id="2905690"/>
    <lineage>
        <taxon>Bacteria</taxon>
        <taxon>Pseudomonadati</taxon>
        <taxon>Myxococcota</taxon>
        <taxon>Myxococcia</taxon>
        <taxon>Myxococcales</taxon>
        <taxon>Sorangiineae</taxon>
        <taxon>Pendulisporaceae</taxon>
        <taxon>Pendulispora</taxon>
    </lineage>
</organism>
<reference evidence="7 8" key="1">
    <citation type="submission" date="2021-12" db="EMBL/GenBank/DDBJ databases">
        <title>Discovery of the Pendulisporaceae a myxobacterial family with distinct sporulation behavior and unique specialized metabolism.</title>
        <authorList>
            <person name="Garcia R."/>
            <person name="Popoff A."/>
            <person name="Bader C.D."/>
            <person name="Loehr J."/>
            <person name="Walesch S."/>
            <person name="Walt C."/>
            <person name="Boldt J."/>
            <person name="Bunk B."/>
            <person name="Haeckl F.J.F.P.J."/>
            <person name="Gunesch A.P."/>
            <person name="Birkelbach J."/>
            <person name="Nuebel U."/>
            <person name="Pietschmann T."/>
            <person name="Bach T."/>
            <person name="Mueller R."/>
        </authorList>
    </citation>
    <scope>NUCLEOTIDE SEQUENCE [LARGE SCALE GENOMIC DNA]</scope>
    <source>
        <strain evidence="7 8">MSr12523</strain>
    </source>
</reference>
<evidence type="ECO:0000256" key="2">
    <source>
        <dbReference type="ARBA" id="ARBA00011075"/>
    </source>
</evidence>
<dbReference type="InterPro" id="IPR050515">
    <property type="entry name" value="Beta-lactam/transpept"/>
</dbReference>
<evidence type="ECO:0000256" key="3">
    <source>
        <dbReference type="ARBA" id="ARBA00023136"/>
    </source>
</evidence>
<dbReference type="Gene3D" id="3.40.710.10">
    <property type="entry name" value="DD-peptidase/beta-lactamase superfamily"/>
    <property type="match status" value="2"/>
</dbReference>
<dbReference type="Pfam" id="PF00905">
    <property type="entry name" value="Transpeptidase"/>
    <property type="match status" value="1"/>
</dbReference>
<dbReference type="PANTHER" id="PTHR30627:SF1">
    <property type="entry name" value="PEPTIDOGLYCAN D,D-TRANSPEPTIDASE FTSI"/>
    <property type="match status" value="1"/>
</dbReference>
<dbReference type="InterPro" id="IPR012338">
    <property type="entry name" value="Beta-lactam/transpept-like"/>
</dbReference>
<keyword evidence="8" id="KW-1185">Reference proteome</keyword>
<evidence type="ECO:0000259" key="5">
    <source>
        <dbReference type="Pfam" id="PF00905"/>
    </source>
</evidence>
<evidence type="ECO:0000256" key="4">
    <source>
        <dbReference type="SAM" id="Phobius"/>
    </source>
</evidence>
<keyword evidence="4" id="KW-0812">Transmembrane</keyword>
<dbReference type="Gene3D" id="3.30.450.330">
    <property type="match status" value="2"/>
</dbReference>
<dbReference type="PANTHER" id="PTHR30627">
    <property type="entry name" value="PEPTIDOGLYCAN D,D-TRANSPEPTIDASE"/>
    <property type="match status" value="1"/>
</dbReference>
<dbReference type="InterPro" id="IPR018247">
    <property type="entry name" value="EF_Hand_1_Ca_BS"/>
</dbReference>
<dbReference type="Proteomes" id="UP001379533">
    <property type="component" value="Chromosome"/>
</dbReference>
<dbReference type="Pfam" id="PF05569">
    <property type="entry name" value="Peptidase_M56"/>
    <property type="match status" value="1"/>
</dbReference>
<dbReference type="CDD" id="cd07341">
    <property type="entry name" value="M56_BlaR1_MecR1_like"/>
    <property type="match status" value="1"/>
</dbReference>
<keyword evidence="4" id="KW-1133">Transmembrane helix</keyword>
<keyword evidence="7" id="KW-0378">Hydrolase</keyword>
<feature type="transmembrane region" description="Helical" evidence="4">
    <location>
        <begin position="39"/>
        <end position="59"/>
    </location>
</feature>
<feature type="transmembrane region" description="Helical" evidence="4">
    <location>
        <begin position="6"/>
        <end position="27"/>
    </location>
</feature>
<accession>A0ABZ2K1G7</accession>
<name>A0ABZ2K1G7_9BACT</name>